<evidence type="ECO:0000313" key="1">
    <source>
        <dbReference type="EMBL" id="KAJ8133270.1"/>
    </source>
</evidence>
<comment type="caution">
    <text evidence="1">The sequence shown here is derived from an EMBL/GenBank/DDBJ whole genome shotgun (WGS) entry which is preliminary data.</text>
</comment>
<dbReference type="Proteomes" id="UP001153332">
    <property type="component" value="Unassembled WGS sequence"/>
</dbReference>
<name>A0ACC2K0S1_9PEZI</name>
<evidence type="ECO:0000313" key="2">
    <source>
        <dbReference type="Proteomes" id="UP001153332"/>
    </source>
</evidence>
<sequence length="285" mass="32204">MRGHRFGYALYEPVPFERLYPGMLGFLDEYQRWHPILDLNDKEKVQAEGYFPLGYTQRADPKMRRYLPLTASSVLTTDIALRVNCDATAPSPPLDVSGVISYSTGGDFGAILVCDTEVVAEGFDFRDPFKVWLQRNAKLLFSKYPDAEKHGLCVATWTYSTTDIHISTWEGAGNSVTVGCTASAMDIGPVGPQTTWFRGHASSGWSSYTDQKRVTFFAGVKIEKGPFGPLEKSEKSCCRCSNRFMVESEDEPNGYYLARFELFGDNWYDIQDDLTPTRFRPNRVR</sequence>
<organism evidence="1 2">
    <name type="scientific">Lasiodiplodia mahajangana</name>
    <dbReference type="NCBI Taxonomy" id="1108764"/>
    <lineage>
        <taxon>Eukaryota</taxon>
        <taxon>Fungi</taxon>
        <taxon>Dikarya</taxon>
        <taxon>Ascomycota</taxon>
        <taxon>Pezizomycotina</taxon>
        <taxon>Dothideomycetes</taxon>
        <taxon>Dothideomycetes incertae sedis</taxon>
        <taxon>Botryosphaeriales</taxon>
        <taxon>Botryosphaeriaceae</taxon>
        <taxon>Lasiodiplodia</taxon>
    </lineage>
</organism>
<proteinExistence type="predicted"/>
<gene>
    <name evidence="1" type="ORF">O1611_g356</name>
</gene>
<accession>A0ACC2K0S1</accession>
<reference evidence="1" key="1">
    <citation type="submission" date="2022-12" db="EMBL/GenBank/DDBJ databases">
        <title>Genome Sequence of Lasiodiplodia mahajangana.</title>
        <authorList>
            <person name="Buettner E."/>
        </authorList>
    </citation>
    <scope>NUCLEOTIDE SEQUENCE</scope>
    <source>
        <strain evidence="1">VT137</strain>
    </source>
</reference>
<protein>
    <submittedName>
        <fullName evidence="1">Uncharacterized protein</fullName>
    </submittedName>
</protein>
<keyword evidence="2" id="KW-1185">Reference proteome</keyword>
<dbReference type="EMBL" id="JAPUUL010000027">
    <property type="protein sequence ID" value="KAJ8133270.1"/>
    <property type="molecule type" value="Genomic_DNA"/>
</dbReference>